<evidence type="ECO:0000256" key="2">
    <source>
        <dbReference type="SAM" id="SignalP"/>
    </source>
</evidence>
<name>A0A222GAP4_9GAMM</name>
<dbReference type="NCBIfam" id="NF038402">
    <property type="entry name" value="TroA_like"/>
    <property type="match status" value="1"/>
</dbReference>
<dbReference type="PROSITE" id="PS50983">
    <property type="entry name" value="FE_B12_PBP"/>
    <property type="match status" value="1"/>
</dbReference>
<dbReference type="InterPro" id="IPR050902">
    <property type="entry name" value="ABC_Transporter_SBP"/>
</dbReference>
<protein>
    <submittedName>
        <fullName evidence="4">Cobalamin-binding protein</fullName>
    </submittedName>
</protein>
<dbReference type="InterPro" id="IPR002491">
    <property type="entry name" value="ABC_transptr_periplasmic_BD"/>
</dbReference>
<dbReference type="RefSeq" id="WP_081152509.1">
    <property type="nucleotide sequence ID" value="NZ_CP020465.1"/>
</dbReference>
<evidence type="ECO:0000313" key="4">
    <source>
        <dbReference type="EMBL" id="ASP48870.1"/>
    </source>
</evidence>
<feature type="signal peptide" evidence="2">
    <location>
        <begin position="1"/>
        <end position="22"/>
    </location>
</feature>
<feature type="domain" description="Fe/B12 periplasmic-binding" evidence="3">
    <location>
        <begin position="39"/>
        <end position="288"/>
    </location>
</feature>
<dbReference type="SUPFAM" id="SSF53807">
    <property type="entry name" value="Helical backbone' metal receptor"/>
    <property type="match status" value="1"/>
</dbReference>
<dbReference type="CDD" id="cd01144">
    <property type="entry name" value="BtuF"/>
    <property type="match status" value="1"/>
</dbReference>
<sequence>MKLTHCLALVLSSVLFITNAQANNSESKLVTAIATDKPRIIALAPHIVEMLFDIGAGEQIIAATEHTDYPLAAKKIPRIGSSLRIQLERVIELQPDLVIAWQSGNPSDDLARIKQLGFNVVYSQPDSFEDVAKELRLFGKLSGHSEQAERVAAKFLADLASIKQQYGQKKPLTGFYEVWSRPLTTIAKGSWPQQFLDICSISNPFIEADARYPQVNIEQVLQSHIDIVIQPLSESQTGKDGYDWQKWSILPAVKHQQIITLDADVVHRMTTRSLHALTDLCQQADKSREYYQNSNGT</sequence>
<keyword evidence="5" id="KW-1185">Reference proteome</keyword>
<dbReference type="EMBL" id="CP020465">
    <property type="protein sequence ID" value="ASP48870.1"/>
    <property type="molecule type" value="Genomic_DNA"/>
</dbReference>
<evidence type="ECO:0000256" key="1">
    <source>
        <dbReference type="ARBA" id="ARBA00022729"/>
    </source>
</evidence>
<proteinExistence type="predicted"/>
<keyword evidence="1 2" id="KW-0732">Signal</keyword>
<evidence type="ECO:0000259" key="3">
    <source>
        <dbReference type="PROSITE" id="PS50983"/>
    </source>
</evidence>
<accession>A0A222GAP4</accession>
<dbReference type="InterPro" id="IPR054828">
    <property type="entry name" value="Vit_B12_bind_prot"/>
</dbReference>
<dbReference type="PANTHER" id="PTHR30535">
    <property type="entry name" value="VITAMIN B12-BINDING PROTEIN"/>
    <property type="match status" value="1"/>
</dbReference>
<gene>
    <name evidence="4" type="ORF">B5D82_14500</name>
</gene>
<organism evidence="4 5">
    <name type="scientific">Cognaticolwellia beringensis</name>
    <dbReference type="NCBI Taxonomy" id="1967665"/>
    <lineage>
        <taxon>Bacteria</taxon>
        <taxon>Pseudomonadati</taxon>
        <taxon>Pseudomonadota</taxon>
        <taxon>Gammaproteobacteria</taxon>
        <taxon>Alteromonadales</taxon>
        <taxon>Colwelliaceae</taxon>
        <taxon>Cognaticolwellia</taxon>
    </lineage>
</organism>
<dbReference type="PANTHER" id="PTHR30535:SF34">
    <property type="entry name" value="MOLYBDATE-BINDING PROTEIN MOLA"/>
    <property type="match status" value="1"/>
</dbReference>
<reference evidence="4 5" key="1">
    <citation type="submission" date="2017-08" db="EMBL/GenBank/DDBJ databases">
        <title>Complete genome of Colwellia sp. NB097-1, a psychrophile bacterium ioslated from Bering Sea.</title>
        <authorList>
            <person name="Chen X."/>
        </authorList>
    </citation>
    <scope>NUCLEOTIDE SEQUENCE [LARGE SCALE GENOMIC DNA]</scope>
    <source>
        <strain evidence="4 5">NB097-1</strain>
    </source>
</reference>
<dbReference type="OrthoDB" id="6495095at2"/>
<dbReference type="Proteomes" id="UP000202259">
    <property type="component" value="Chromosome"/>
</dbReference>
<dbReference type="AlphaFoldDB" id="A0A222GAP4"/>
<dbReference type="GO" id="GO:0071281">
    <property type="term" value="P:cellular response to iron ion"/>
    <property type="evidence" value="ECO:0007669"/>
    <property type="project" value="TreeGrafter"/>
</dbReference>
<evidence type="ECO:0000313" key="5">
    <source>
        <dbReference type="Proteomes" id="UP000202259"/>
    </source>
</evidence>
<dbReference type="Gene3D" id="3.40.50.1980">
    <property type="entry name" value="Nitrogenase molybdenum iron protein domain"/>
    <property type="match status" value="2"/>
</dbReference>
<feature type="chain" id="PRO_5011240147" evidence="2">
    <location>
        <begin position="23"/>
        <end position="297"/>
    </location>
</feature>
<dbReference type="Pfam" id="PF01497">
    <property type="entry name" value="Peripla_BP_2"/>
    <property type="match status" value="1"/>
</dbReference>
<dbReference type="KEGG" id="cber:B5D82_14500"/>